<proteinExistence type="predicted"/>
<reference evidence="1 2" key="1">
    <citation type="submission" date="2014-04" db="EMBL/GenBank/DDBJ databases">
        <authorList>
            <consortium name="DOE Joint Genome Institute"/>
            <person name="Kuo A."/>
            <person name="Tarkka M."/>
            <person name="Buscot F."/>
            <person name="Kohler A."/>
            <person name="Nagy L.G."/>
            <person name="Floudas D."/>
            <person name="Copeland A."/>
            <person name="Barry K.W."/>
            <person name="Cichocki N."/>
            <person name="Veneault-Fourrey C."/>
            <person name="LaButti K."/>
            <person name="Lindquist E.A."/>
            <person name="Lipzen A."/>
            <person name="Lundell T."/>
            <person name="Morin E."/>
            <person name="Murat C."/>
            <person name="Sun H."/>
            <person name="Tunlid A."/>
            <person name="Henrissat B."/>
            <person name="Grigoriev I.V."/>
            <person name="Hibbett D.S."/>
            <person name="Martin F."/>
            <person name="Nordberg H.P."/>
            <person name="Cantor M.N."/>
            <person name="Hua S.X."/>
        </authorList>
    </citation>
    <scope>NUCLEOTIDE SEQUENCE [LARGE SCALE GENOMIC DNA]</scope>
    <source>
        <strain evidence="1 2">F 1598</strain>
    </source>
</reference>
<keyword evidence="2" id="KW-1185">Reference proteome</keyword>
<evidence type="ECO:0000313" key="2">
    <source>
        <dbReference type="Proteomes" id="UP000054166"/>
    </source>
</evidence>
<name>A0A0C3C5H2_PILCF</name>
<sequence length="73" mass="7862">MEPINEDCTTCSWHCVRAIIATISSTAFPSVAFNNPASVCPTRIDNSSVANASSLARGMIARKENTKMSVSLW</sequence>
<evidence type="ECO:0000313" key="1">
    <source>
        <dbReference type="EMBL" id="KIM84912.1"/>
    </source>
</evidence>
<dbReference type="EMBL" id="KN832986">
    <property type="protein sequence ID" value="KIM84912.1"/>
    <property type="molecule type" value="Genomic_DNA"/>
</dbReference>
<reference evidence="2" key="2">
    <citation type="submission" date="2015-01" db="EMBL/GenBank/DDBJ databases">
        <title>Evolutionary Origins and Diversification of the Mycorrhizal Mutualists.</title>
        <authorList>
            <consortium name="DOE Joint Genome Institute"/>
            <consortium name="Mycorrhizal Genomics Consortium"/>
            <person name="Kohler A."/>
            <person name="Kuo A."/>
            <person name="Nagy L.G."/>
            <person name="Floudas D."/>
            <person name="Copeland A."/>
            <person name="Barry K.W."/>
            <person name="Cichocki N."/>
            <person name="Veneault-Fourrey C."/>
            <person name="LaButti K."/>
            <person name="Lindquist E.A."/>
            <person name="Lipzen A."/>
            <person name="Lundell T."/>
            <person name="Morin E."/>
            <person name="Murat C."/>
            <person name="Riley R."/>
            <person name="Ohm R."/>
            <person name="Sun H."/>
            <person name="Tunlid A."/>
            <person name="Henrissat B."/>
            <person name="Grigoriev I.V."/>
            <person name="Hibbett D.S."/>
            <person name="Martin F."/>
        </authorList>
    </citation>
    <scope>NUCLEOTIDE SEQUENCE [LARGE SCALE GENOMIC DNA]</scope>
    <source>
        <strain evidence="2">F 1598</strain>
    </source>
</reference>
<accession>A0A0C3C5H2</accession>
<dbReference type="AlphaFoldDB" id="A0A0C3C5H2"/>
<dbReference type="HOGENOM" id="CLU_2705697_0_0_1"/>
<organism evidence="1 2">
    <name type="scientific">Piloderma croceum (strain F 1598)</name>
    <dbReference type="NCBI Taxonomy" id="765440"/>
    <lineage>
        <taxon>Eukaryota</taxon>
        <taxon>Fungi</taxon>
        <taxon>Dikarya</taxon>
        <taxon>Basidiomycota</taxon>
        <taxon>Agaricomycotina</taxon>
        <taxon>Agaricomycetes</taxon>
        <taxon>Agaricomycetidae</taxon>
        <taxon>Atheliales</taxon>
        <taxon>Atheliaceae</taxon>
        <taxon>Piloderma</taxon>
    </lineage>
</organism>
<dbReference type="InParanoid" id="A0A0C3C5H2"/>
<gene>
    <name evidence="1" type="ORF">PILCRDRAFT_817733</name>
</gene>
<dbReference type="Proteomes" id="UP000054166">
    <property type="component" value="Unassembled WGS sequence"/>
</dbReference>
<protein>
    <submittedName>
        <fullName evidence="1">Uncharacterized protein</fullName>
    </submittedName>
</protein>